<evidence type="ECO:0000313" key="3">
    <source>
        <dbReference type="Proteomes" id="UP000182977"/>
    </source>
</evidence>
<dbReference type="STRING" id="419479.SAMN04488563_2069"/>
<dbReference type="Proteomes" id="UP000182977">
    <property type="component" value="Chromosome I"/>
</dbReference>
<feature type="domain" description="AAA" evidence="1">
    <location>
        <begin position="62"/>
        <end position="204"/>
    </location>
</feature>
<organism evidence="2 3">
    <name type="scientific">Jiangella alkaliphila</name>
    <dbReference type="NCBI Taxonomy" id="419479"/>
    <lineage>
        <taxon>Bacteria</taxon>
        <taxon>Bacillati</taxon>
        <taxon>Actinomycetota</taxon>
        <taxon>Actinomycetes</taxon>
        <taxon>Jiangellales</taxon>
        <taxon>Jiangellaceae</taxon>
        <taxon>Jiangella</taxon>
    </lineage>
</organism>
<proteinExistence type="predicted"/>
<gene>
    <name evidence="2" type="ORF">SAMN04488563_2069</name>
</gene>
<dbReference type="InterPro" id="IPR041682">
    <property type="entry name" value="AAA_14"/>
</dbReference>
<accession>A0A1H2IVZ3</accession>
<dbReference type="AlphaFoldDB" id="A0A1H2IVZ3"/>
<sequence length="490" mass="53379">MRDDELRRLLNDANPWWSSSASGADSLAWTSDNRVLRDRSAYDLGYRAQILSDVAHSEPDGKLIVLTGPRRAGKTVALLDTAAALGSQPGVDARQIVHVPCDGMTARDLRRVITLGRALTRSVDEPAARRRVWLFDETSAISGWTAALKGARDNTAFGDDTVVATGSRWISSEDVQGNLLAGRAGTGTGHRIRQLMPMSFRDFLVATRPDLPVPDRIHPARLIDAATKSAVQDLAFSVDDFDLAWQDYLTCGGFPRAVAEHHRTGFVSDAYVRDLLAWLRADVDPDAPTESVPLLLAGISQRMTSPLNAAATTRELGYPNRDAFERRLVRLLNSHALLRSRQRRDNGVVVAGAQYKLYLTDPVLAWLPSRLSPGLPMPDFTALSEMTLAVTLARTIDGLDEGRWIADDTIGYLRTDSGNEIDLSPVRVPTADGANATVPIESKWVDAGWRGEARTIEGRFGRGVVATKSILDLDHPSWAVPAPIVAALLG</sequence>
<evidence type="ECO:0000259" key="1">
    <source>
        <dbReference type="Pfam" id="PF13173"/>
    </source>
</evidence>
<protein>
    <submittedName>
        <fullName evidence="2">Predicted ATPase, AAA+ superfamily</fullName>
    </submittedName>
</protein>
<dbReference type="EMBL" id="LT629791">
    <property type="protein sequence ID" value="SDU48374.1"/>
    <property type="molecule type" value="Genomic_DNA"/>
</dbReference>
<dbReference type="PANTHER" id="PTHR33295:SF18">
    <property type="entry name" value="AAA+ ATPASE DOMAIN-CONTAINING PROTEIN"/>
    <property type="match status" value="1"/>
</dbReference>
<keyword evidence="3" id="KW-1185">Reference proteome</keyword>
<dbReference type="OrthoDB" id="9771844at2"/>
<dbReference type="PANTHER" id="PTHR33295">
    <property type="entry name" value="ATPASE"/>
    <property type="match status" value="1"/>
</dbReference>
<reference evidence="3" key="1">
    <citation type="submission" date="2016-10" db="EMBL/GenBank/DDBJ databases">
        <authorList>
            <person name="Varghese N."/>
            <person name="Submissions S."/>
        </authorList>
    </citation>
    <scope>NUCLEOTIDE SEQUENCE [LARGE SCALE GENOMIC DNA]</scope>
    <source>
        <strain evidence="3">DSM 45079</strain>
    </source>
</reference>
<dbReference type="RefSeq" id="WP_046771648.1">
    <property type="nucleotide sequence ID" value="NZ_LBMC01000045.1"/>
</dbReference>
<name>A0A1H2IVZ3_9ACTN</name>
<dbReference type="Pfam" id="PF13173">
    <property type="entry name" value="AAA_14"/>
    <property type="match status" value="1"/>
</dbReference>
<evidence type="ECO:0000313" key="2">
    <source>
        <dbReference type="EMBL" id="SDU48374.1"/>
    </source>
</evidence>